<sequence length="139" mass="14509">MLLRRSVCLPLPASHCTTSPPNVSLEVPTFPLGAASSRAPNEFAAICLLLVSGSKLPARPLLPRPAGSVVVATASLTRCLCKLAPARARTFFRPILAPAVRGEPPPLACLEGAVSPPATIDAIELGGDLLADKDRRRGR</sequence>
<accession>A0A1I8AL53</accession>
<dbReference type="Proteomes" id="UP000095287">
    <property type="component" value="Unplaced"/>
</dbReference>
<evidence type="ECO:0000313" key="1">
    <source>
        <dbReference type="Proteomes" id="UP000095287"/>
    </source>
</evidence>
<proteinExistence type="predicted"/>
<dbReference type="AlphaFoldDB" id="A0A1I8AL53"/>
<dbReference type="WBParaSite" id="L893_g6726.t1">
    <property type="protein sequence ID" value="L893_g6726.t1"/>
    <property type="gene ID" value="L893_g6726"/>
</dbReference>
<organism evidence="1 2">
    <name type="scientific">Steinernema glaseri</name>
    <dbReference type="NCBI Taxonomy" id="37863"/>
    <lineage>
        <taxon>Eukaryota</taxon>
        <taxon>Metazoa</taxon>
        <taxon>Ecdysozoa</taxon>
        <taxon>Nematoda</taxon>
        <taxon>Chromadorea</taxon>
        <taxon>Rhabditida</taxon>
        <taxon>Tylenchina</taxon>
        <taxon>Panagrolaimomorpha</taxon>
        <taxon>Strongyloidoidea</taxon>
        <taxon>Steinernematidae</taxon>
        <taxon>Steinernema</taxon>
    </lineage>
</organism>
<evidence type="ECO:0000313" key="2">
    <source>
        <dbReference type="WBParaSite" id="L893_g6726.t1"/>
    </source>
</evidence>
<protein>
    <submittedName>
        <fullName evidence="2">Uncharacterized protein</fullName>
    </submittedName>
</protein>
<keyword evidence="1" id="KW-1185">Reference proteome</keyword>
<reference evidence="2" key="1">
    <citation type="submission" date="2016-11" db="UniProtKB">
        <authorList>
            <consortium name="WormBaseParasite"/>
        </authorList>
    </citation>
    <scope>IDENTIFICATION</scope>
</reference>
<name>A0A1I8AL53_9BILA</name>